<organism evidence="2 3">
    <name type="scientific">Holothuria leucospilota</name>
    <name type="common">Black long sea cucumber</name>
    <name type="synonym">Mertensiothuria leucospilota</name>
    <dbReference type="NCBI Taxonomy" id="206669"/>
    <lineage>
        <taxon>Eukaryota</taxon>
        <taxon>Metazoa</taxon>
        <taxon>Echinodermata</taxon>
        <taxon>Eleutherozoa</taxon>
        <taxon>Echinozoa</taxon>
        <taxon>Holothuroidea</taxon>
        <taxon>Aspidochirotacea</taxon>
        <taxon>Aspidochirotida</taxon>
        <taxon>Holothuriidae</taxon>
        <taxon>Holothuria</taxon>
    </lineage>
</organism>
<dbReference type="SMART" id="SM00186">
    <property type="entry name" value="FBG"/>
    <property type="match status" value="2"/>
</dbReference>
<feature type="domain" description="Fibrinogen C-terminal" evidence="1">
    <location>
        <begin position="319"/>
        <end position="569"/>
    </location>
</feature>
<dbReference type="InterPro" id="IPR050373">
    <property type="entry name" value="Fibrinogen_C-term_domain"/>
</dbReference>
<name>A0A9Q1BVZ4_HOLLE</name>
<evidence type="ECO:0000313" key="3">
    <source>
        <dbReference type="Proteomes" id="UP001152320"/>
    </source>
</evidence>
<dbReference type="InterPro" id="IPR036084">
    <property type="entry name" value="Ser_inhib-like_sf"/>
</dbReference>
<dbReference type="InterPro" id="IPR000742">
    <property type="entry name" value="EGF"/>
</dbReference>
<dbReference type="NCBIfam" id="NF040941">
    <property type="entry name" value="GGGWT_bact"/>
    <property type="match status" value="2"/>
</dbReference>
<reference evidence="2" key="1">
    <citation type="submission" date="2021-10" db="EMBL/GenBank/DDBJ databases">
        <title>Tropical sea cucumber genome reveals ecological adaptation and Cuvierian tubules defense mechanism.</title>
        <authorList>
            <person name="Chen T."/>
        </authorList>
    </citation>
    <scope>NUCLEOTIDE SEQUENCE</scope>
    <source>
        <strain evidence="2">Nanhai2018</strain>
        <tissue evidence="2">Muscle</tissue>
    </source>
</reference>
<dbReference type="AlphaFoldDB" id="A0A9Q1BVZ4"/>
<comment type="caution">
    <text evidence="2">The sequence shown here is derived from an EMBL/GenBank/DDBJ whole genome shotgun (WGS) entry which is preliminary data.</text>
</comment>
<dbReference type="PROSITE" id="PS01186">
    <property type="entry name" value="EGF_2"/>
    <property type="match status" value="1"/>
</dbReference>
<keyword evidence="3" id="KW-1185">Reference proteome</keyword>
<dbReference type="PROSITE" id="PS51406">
    <property type="entry name" value="FIBRINOGEN_C_2"/>
    <property type="match status" value="2"/>
</dbReference>
<feature type="domain" description="Fibrinogen C-terminal" evidence="1">
    <location>
        <begin position="51"/>
        <end position="191"/>
    </location>
</feature>
<dbReference type="CDD" id="cd19941">
    <property type="entry name" value="TIL"/>
    <property type="match status" value="1"/>
</dbReference>
<accession>A0A9Q1BVZ4</accession>
<protein>
    <submittedName>
        <fullName evidence="2">Angiopoietin-related protein 1</fullName>
    </submittedName>
</protein>
<dbReference type="Gene3D" id="2.10.25.10">
    <property type="entry name" value="Laminin"/>
    <property type="match status" value="1"/>
</dbReference>
<dbReference type="Pfam" id="PF12714">
    <property type="entry name" value="TILa"/>
    <property type="match status" value="1"/>
</dbReference>
<dbReference type="PANTHER" id="PTHR19143">
    <property type="entry name" value="FIBRINOGEN/TENASCIN/ANGIOPOEITIN"/>
    <property type="match status" value="1"/>
</dbReference>
<sequence length="569" mass="64720">MTIRRGSVRTYLLFIACIYITNIKEIRGEQRHPRRSLTEEDENQSSSYFFYQHADYPRDCRDIRDQCPTSLGKSRGTYVIKPYGYTEPFEVFCNNDIDSGGWTVILRRNDGSISFKRNWEDYKVGFGFLSNEHWLGNEKLSYLTNQAEYELRIDFVLSNGSSFYVKYSSFRITDEWSRFALVSSGTFNGNASLVVSECPPNMVYMNVTCQPTCDDPRGSNTCSVSSTLEAESCVCDDGFLKKGDSCVLPAACGCYVREANFVIPNNETYINTACSEKCSCKNGQLICNSNYECSPNAACRVKDNVRQCYCNEGYQGDGETCISIYEDCYAAYEAGQTQDGVYTILPNRWPGSAFNVYCDMTTSGGGWTVFQRRVDGVTDFYRNWTSYRNGFGSVQHGSDFWLGNEQLYYLTNNYQQGNNQRSYKLRIDIVTSGGSPKYDEYASFRTDTEATKYRLVDLGSHSGNAGNGMYYTSGRQFSTYDDDHDGCGNHNCADKHKGAWWHNPETTNWCPQCYGSYCYYFQYSSSCSTLCTRSNLNGDYNGGNGENIFWYYSNYCNVNSAEMKIRPNV</sequence>
<evidence type="ECO:0000313" key="2">
    <source>
        <dbReference type="EMBL" id="KAJ8033589.1"/>
    </source>
</evidence>
<dbReference type="CDD" id="cd00087">
    <property type="entry name" value="FReD"/>
    <property type="match status" value="1"/>
</dbReference>
<dbReference type="Pfam" id="PF00147">
    <property type="entry name" value="Fibrinogen_C"/>
    <property type="match status" value="2"/>
</dbReference>
<dbReference type="InterPro" id="IPR002181">
    <property type="entry name" value="Fibrinogen_a/b/g_C_dom"/>
</dbReference>
<dbReference type="InterPro" id="IPR036056">
    <property type="entry name" value="Fibrinogen-like_C"/>
</dbReference>
<dbReference type="SUPFAM" id="SSF56496">
    <property type="entry name" value="Fibrinogen C-terminal domain-like"/>
    <property type="match status" value="2"/>
</dbReference>
<dbReference type="Gene3D" id="3.90.215.10">
    <property type="entry name" value="Gamma Fibrinogen, chain A, domain 1"/>
    <property type="match status" value="2"/>
</dbReference>
<evidence type="ECO:0000259" key="1">
    <source>
        <dbReference type="PROSITE" id="PS51406"/>
    </source>
</evidence>
<dbReference type="InterPro" id="IPR025615">
    <property type="entry name" value="TILa_dom"/>
</dbReference>
<dbReference type="GO" id="GO:0005615">
    <property type="term" value="C:extracellular space"/>
    <property type="evidence" value="ECO:0007669"/>
    <property type="project" value="TreeGrafter"/>
</dbReference>
<proteinExistence type="predicted"/>
<dbReference type="InterPro" id="IPR014716">
    <property type="entry name" value="Fibrinogen_a/b/g_C_1"/>
</dbReference>
<dbReference type="EMBL" id="JAIZAY010000011">
    <property type="protein sequence ID" value="KAJ8033589.1"/>
    <property type="molecule type" value="Genomic_DNA"/>
</dbReference>
<dbReference type="SUPFAM" id="SSF57567">
    <property type="entry name" value="Serine protease inhibitors"/>
    <property type="match status" value="1"/>
</dbReference>
<dbReference type="Proteomes" id="UP001152320">
    <property type="component" value="Chromosome 11"/>
</dbReference>
<gene>
    <name evidence="2" type="ORF">HOLleu_23882</name>
</gene>